<dbReference type="InterPro" id="IPR011333">
    <property type="entry name" value="SKP1/BTB/POZ_sf"/>
</dbReference>
<dbReference type="Gene3D" id="3.30.710.10">
    <property type="entry name" value="Potassium Channel Kv1.1, Chain A"/>
    <property type="match status" value="1"/>
</dbReference>
<dbReference type="GeneID" id="37136506"/>
<reference evidence="2 3" key="1">
    <citation type="submission" date="2016-12" db="EMBL/GenBank/DDBJ databases">
        <title>The genomes of Aspergillus section Nigri reveals drivers in fungal speciation.</title>
        <authorList>
            <consortium name="DOE Joint Genome Institute"/>
            <person name="Vesth T.C."/>
            <person name="Nybo J."/>
            <person name="Theobald S."/>
            <person name="Brandl J."/>
            <person name="Frisvad J.C."/>
            <person name="Nielsen K.F."/>
            <person name="Lyhne E.K."/>
            <person name="Kogle M.E."/>
            <person name="Kuo A."/>
            <person name="Riley R."/>
            <person name="Clum A."/>
            <person name="Nolan M."/>
            <person name="Lipzen A."/>
            <person name="Salamov A."/>
            <person name="Henrissat B."/>
            <person name="Wiebenga A."/>
            <person name="De Vries R.P."/>
            <person name="Grigoriev I.V."/>
            <person name="Mortensen U.H."/>
            <person name="Andersen M.R."/>
            <person name="Baker S.E."/>
        </authorList>
    </citation>
    <scope>NUCLEOTIDE SEQUENCE [LARGE SCALE GENOMIC DNA]</scope>
    <source>
        <strain evidence="2 3">CBS 121591</strain>
    </source>
</reference>
<dbReference type="PANTHER" id="PTHR47843:SF5">
    <property type="entry name" value="BTB_POZ DOMAIN PROTEIN"/>
    <property type="match status" value="1"/>
</dbReference>
<protein>
    <recommendedName>
        <fullName evidence="1">BTB domain-containing protein</fullName>
    </recommendedName>
</protein>
<dbReference type="CDD" id="cd18186">
    <property type="entry name" value="BTB_POZ_ZBTB_KLHL-like"/>
    <property type="match status" value="1"/>
</dbReference>
<accession>A0A319BYG9</accession>
<dbReference type="Proteomes" id="UP000248340">
    <property type="component" value="Unassembled WGS sequence"/>
</dbReference>
<dbReference type="EMBL" id="KZ821754">
    <property type="protein sequence ID" value="PYH76649.1"/>
    <property type="molecule type" value="Genomic_DNA"/>
</dbReference>
<dbReference type="RefSeq" id="XP_025486849.1">
    <property type="nucleotide sequence ID" value="XM_025633765.1"/>
</dbReference>
<dbReference type="AlphaFoldDB" id="A0A319BYG9"/>
<dbReference type="Pfam" id="PF00651">
    <property type="entry name" value="BTB"/>
    <property type="match status" value="1"/>
</dbReference>
<dbReference type="SUPFAM" id="SSF54695">
    <property type="entry name" value="POZ domain"/>
    <property type="match status" value="1"/>
</dbReference>
<sequence length="253" mass="29133">MAADFESLRLLLSRIRKYGAYSDLTVLCESFTFRVHRCIVCPQSRFFDKAISGQFQEASTGHVTLEDDPRIVAKMIDYLYCADYEDSYEYPIEELVQGTLEPPKSEEQQNEISTIDEIAESAESAESAENNIAAAASVLVKQRRALINAEIYVIADKYQIEGLKTLAKQKMESCLQLNWTDTDFINTTQYVYGPNIPSHSEIRDILSRYSIQHLSTLEHQQRFHDILKSLAPFSYDFSFLMIKKVLQLEQELW</sequence>
<name>A0A319BYG9_9EURO</name>
<dbReference type="PROSITE" id="PS50097">
    <property type="entry name" value="BTB"/>
    <property type="match status" value="1"/>
</dbReference>
<dbReference type="OrthoDB" id="6359816at2759"/>
<evidence type="ECO:0000313" key="2">
    <source>
        <dbReference type="EMBL" id="PYH76649.1"/>
    </source>
</evidence>
<evidence type="ECO:0000313" key="3">
    <source>
        <dbReference type="Proteomes" id="UP000248340"/>
    </source>
</evidence>
<dbReference type="VEuPathDB" id="FungiDB:BO82DRAFT_346685"/>
<proteinExistence type="predicted"/>
<keyword evidence="3" id="KW-1185">Reference proteome</keyword>
<feature type="domain" description="BTB" evidence="1">
    <location>
        <begin position="22"/>
        <end position="88"/>
    </location>
</feature>
<organism evidence="2 3">
    <name type="scientific">Aspergillus uvarum CBS 121591</name>
    <dbReference type="NCBI Taxonomy" id="1448315"/>
    <lineage>
        <taxon>Eukaryota</taxon>
        <taxon>Fungi</taxon>
        <taxon>Dikarya</taxon>
        <taxon>Ascomycota</taxon>
        <taxon>Pezizomycotina</taxon>
        <taxon>Eurotiomycetes</taxon>
        <taxon>Eurotiomycetidae</taxon>
        <taxon>Eurotiales</taxon>
        <taxon>Aspergillaceae</taxon>
        <taxon>Aspergillus</taxon>
        <taxon>Aspergillus subgen. Circumdati</taxon>
    </lineage>
</organism>
<evidence type="ECO:0000259" key="1">
    <source>
        <dbReference type="PROSITE" id="PS50097"/>
    </source>
</evidence>
<gene>
    <name evidence="2" type="ORF">BO82DRAFT_346685</name>
</gene>
<dbReference type="PANTHER" id="PTHR47843">
    <property type="entry name" value="BTB DOMAIN-CONTAINING PROTEIN-RELATED"/>
    <property type="match status" value="1"/>
</dbReference>
<dbReference type="InterPro" id="IPR000210">
    <property type="entry name" value="BTB/POZ_dom"/>
</dbReference>